<dbReference type="AlphaFoldDB" id="A0A2X3GN91"/>
<dbReference type="PANTHER" id="PTHR43669">
    <property type="entry name" value="5-KETO-D-GLUCONATE 5-REDUCTASE"/>
    <property type="match status" value="1"/>
</dbReference>
<gene>
    <name evidence="3" type="primary">budC_2</name>
    <name evidence="3" type="ORF">NCTC13465_00275</name>
</gene>
<dbReference type="Gene3D" id="3.40.50.720">
    <property type="entry name" value="NAD(P)-binding Rossmann-like Domain"/>
    <property type="match status" value="1"/>
</dbReference>
<proteinExistence type="inferred from homology"/>
<keyword evidence="2 3" id="KW-0560">Oxidoreductase</keyword>
<name>A0A2X3GN91_KLEPN</name>
<organism evidence="3 4">
    <name type="scientific">Klebsiella pneumoniae</name>
    <dbReference type="NCBI Taxonomy" id="573"/>
    <lineage>
        <taxon>Bacteria</taxon>
        <taxon>Pseudomonadati</taxon>
        <taxon>Pseudomonadota</taxon>
        <taxon>Gammaproteobacteria</taxon>
        <taxon>Enterobacterales</taxon>
        <taxon>Enterobacteriaceae</taxon>
        <taxon>Klebsiella/Raoultella group</taxon>
        <taxon>Klebsiella</taxon>
        <taxon>Klebsiella pneumoniae complex</taxon>
    </lineage>
</organism>
<dbReference type="Pfam" id="PF00106">
    <property type="entry name" value="adh_short"/>
    <property type="match status" value="1"/>
</dbReference>
<dbReference type="Proteomes" id="UP000251721">
    <property type="component" value="Unassembled WGS sequence"/>
</dbReference>
<dbReference type="InterPro" id="IPR036291">
    <property type="entry name" value="NAD(P)-bd_dom_sf"/>
</dbReference>
<evidence type="ECO:0000256" key="2">
    <source>
        <dbReference type="ARBA" id="ARBA00023002"/>
    </source>
</evidence>
<evidence type="ECO:0000313" key="3">
    <source>
        <dbReference type="EMBL" id="SQC36630.1"/>
    </source>
</evidence>
<evidence type="ECO:0000256" key="1">
    <source>
        <dbReference type="ARBA" id="ARBA00006484"/>
    </source>
</evidence>
<accession>A0A2X3GN91</accession>
<dbReference type="EC" id="1.1.1.304" evidence="3"/>
<dbReference type="EMBL" id="UAWQ01000002">
    <property type="protein sequence ID" value="SQC36630.1"/>
    <property type="molecule type" value="Genomic_DNA"/>
</dbReference>
<dbReference type="SUPFAM" id="SSF51735">
    <property type="entry name" value="NAD(P)-binding Rossmann-fold domains"/>
    <property type="match status" value="1"/>
</dbReference>
<reference evidence="3 4" key="1">
    <citation type="submission" date="2018-06" db="EMBL/GenBank/DDBJ databases">
        <authorList>
            <consortium name="Pathogen Informatics"/>
            <person name="Doyle S."/>
        </authorList>
    </citation>
    <scope>NUCLEOTIDE SEQUENCE [LARGE SCALE GENOMIC DNA]</scope>
    <source>
        <strain evidence="3 4">NCTC13465</strain>
    </source>
</reference>
<protein>
    <submittedName>
        <fullName evidence="3">2,3-butanediol dehydrogenase</fullName>
        <ecNumber evidence="3">1.1.1.304</ecNumber>
    </submittedName>
</protein>
<dbReference type="InterPro" id="IPR002347">
    <property type="entry name" value="SDR_fam"/>
</dbReference>
<comment type="similarity">
    <text evidence="1">Belongs to the short-chain dehydrogenases/reductases (SDR) family.</text>
</comment>
<dbReference type="PANTHER" id="PTHR43669:SF8">
    <property type="entry name" value="SHORT-CHAIN TYPE DEHYDROGENASE_REDUCTASE-RELATED"/>
    <property type="match status" value="1"/>
</dbReference>
<dbReference type="GO" id="GO:0052588">
    <property type="term" value="F:diacetyl reductase ((S)-acetoin forming) (NAD+) activity"/>
    <property type="evidence" value="ECO:0007669"/>
    <property type="project" value="UniProtKB-EC"/>
</dbReference>
<sequence length="78" mass="8264">MPWPLPDYNDTTAKAVASEINQAGGRAMAVKVDVSDRDQVFAAVEQARKTLGGFDVIVNNAGVAPSTPIESIYPGDCR</sequence>
<evidence type="ECO:0000313" key="4">
    <source>
        <dbReference type="Proteomes" id="UP000251721"/>
    </source>
</evidence>